<accession>A0A382U475</accession>
<keyword evidence="1" id="KW-1133">Transmembrane helix</keyword>
<protein>
    <submittedName>
        <fullName evidence="2">Uncharacterized protein</fullName>
    </submittedName>
</protein>
<dbReference type="EMBL" id="UINC01141400">
    <property type="protein sequence ID" value="SVD29109.1"/>
    <property type="molecule type" value="Genomic_DNA"/>
</dbReference>
<gene>
    <name evidence="2" type="ORF">METZ01_LOCUS381963</name>
</gene>
<keyword evidence="1" id="KW-0472">Membrane</keyword>
<dbReference type="AlphaFoldDB" id="A0A382U475"/>
<proteinExistence type="predicted"/>
<evidence type="ECO:0000313" key="2">
    <source>
        <dbReference type="EMBL" id="SVD29109.1"/>
    </source>
</evidence>
<evidence type="ECO:0000256" key="1">
    <source>
        <dbReference type="SAM" id="Phobius"/>
    </source>
</evidence>
<keyword evidence="1" id="KW-0812">Transmembrane</keyword>
<reference evidence="2" key="1">
    <citation type="submission" date="2018-05" db="EMBL/GenBank/DDBJ databases">
        <authorList>
            <person name="Lanie J.A."/>
            <person name="Ng W.-L."/>
            <person name="Kazmierczak K.M."/>
            <person name="Andrzejewski T.M."/>
            <person name="Davidsen T.M."/>
            <person name="Wayne K.J."/>
            <person name="Tettelin H."/>
            <person name="Glass J.I."/>
            <person name="Rusch D."/>
            <person name="Podicherti R."/>
            <person name="Tsui H.-C.T."/>
            <person name="Winkler M.E."/>
        </authorList>
    </citation>
    <scope>NUCLEOTIDE SEQUENCE</scope>
</reference>
<organism evidence="2">
    <name type="scientific">marine metagenome</name>
    <dbReference type="NCBI Taxonomy" id="408172"/>
    <lineage>
        <taxon>unclassified sequences</taxon>
        <taxon>metagenomes</taxon>
        <taxon>ecological metagenomes</taxon>
    </lineage>
</organism>
<sequence length="203" mass="22596">MGNTELVRTPLYVGIGVIAVAVLFVLLVDGSDESQVEFDAMNATFEVSCEHRTGGAYPDHFDDVNPLTFSNGAWELRRPYETILDTRHVTIRQVVIKNVVEDSPGPEVVVELTCSLGNFHLGTEVHVFAGNSRQAKRLGEPLPGFIEHVAEHQGSVSTTVWSILDGDARCCPSKYVIVKRHWSDGNWVEGGREVWERTVYERS</sequence>
<feature type="transmembrane region" description="Helical" evidence="1">
    <location>
        <begin position="12"/>
        <end position="28"/>
    </location>
</feature>
<name>A0A382U475_9ZZZZ</name>